<dbReference type="Gene3D" id="3.40.50.1820">
    <property type="entry name" value="alpha/beta hydrolase"/>
    <property type="match status" value="1"/>
</dbReference>
<dbReference type="AlphaFoldDB" id="A0A7S1TEH2"/>
<dbReference type="PANTHER" id="PTHR47909:SF2">
    <property type="entry name" value="GPI INOSITOL-DEACYLASE"/>
    <property type="match status" value="1"/>
</dbReference>
<feature type="domain" description="DUF676" evidence="1">
    <location>
        <begin position="86"/>
        <end position="208"/>
    </location>
</feature>
<dbReference type="InterPro" id="IPR029058">
    <property type="entry name" value="AB_hydrolase_fold"/>
</dbReference>
<gene>
    <name evidence="2" type="ORF">CCAE0312_LOCUS5648</name>
</gene>
<dbReference type="InterPro" id="IPR007751">
    <property type="entry name" value="DUF676_lipase-like"/>
</dbReference>
<name>A0A7S1TEH2_9RHOD</name>
<protein>
    <recommendedName>
        <fullName evidence="1">DUF676 domain-containing protein</fullName>
    </recommendedName>
</protein>
<dbReference type="Pfam" id="PF05057">
    <property type="entry name" value="DUF676"/>
    <property type="match status" value="1"/>
</dbReference>
<dbReference type="PANTHER" id="PTHR47909">
    <property type="entry name" value="ALPHA/BETA-HYDROLASES SUPERFAMILY PROTEIN"/>
    <property type="match status" value="1"/>
</dbReference>
<accession>A0A7S1TEH2</accession>
<proteinExistence type="predicted"/>
<organism evidence="2">
    <name type="scientific">Compsopogon caeruleus</name>
    <dbReference type="NCBI Taxonomy" id="31354"/>
    <lineage>
        <taxon>Eukaryota</taxon>
        <taxon>Rhodophyta</taxon>
        <taxon>Compsopogonophyceae</taxon>
        <taxon>Compsopogonales</taxon>
        <taxon>Compsopogonaceae</taxon>
        <taxon>Compsopogon</taxon>
    </lineage>
</organism>
<dbReference type="EMBL" id="HBGH01010257">
    <property type="protein sequence ID" value="CAD9233562.1"/>
    <property type="molecule type" value="Transcribed_RNA"/>
</dbReference>
<reference evidence="2" key="1">
    <citation type="submission" date="2021-01" db="EMBL/GenBank/DDBJ databases">
        <authorList>
            <person name="Corre E."/>
            <person name="Pelletier E."/>
            <person name="Niang G."/>
            <person name="Scheremetjew M."/>
            <person name="Finn R."/>
            <person name="Kale V."/>
            <person name="Holt S."/>
            <person name="Cochrane G."/>
            <person name="Meng A."/>
            <person name="Brown T."/>
            <person name="Cohen L."/>
        </authorList>
    </citation>
    <scope>NUCLEOTIDE SEQUENCE</scope>
    <source>
        <strain evidence="2">SAG 36.94</strain>
    </source>
</reference>
<evidence type="ECO:0000259" key="1">
    <source>
        <dbReference type="Pfam" id="PF05057"/>
    </source>
</evidence>
<sequence length="323" mass="35762">MHTHNDSKFGFYPKPNINQQLAMDPVKSQNRTTPSFCGSTLVWTIRSPSRDHGQQRGRIWGSQCGHSRLVEVLEVQRDSNTSSVVKKRHPLVVVPGFGADYRKYQALQDELVRVTGQNVYLVPTTSATWLKTFGGRPVTPVLELISSVVETSLRESQEEKITLVGHSAGGWISRIWLGSKHPYRGTIYAGASKVDSLITLGTPHTSFEPVTQENMNFVNTKYPGAFEPDVRYVCIGGTGLSMSETEAQAVKGRFWNPRWFAKVSYQLTAGEGNLLGDGVVPCSVTSLSGAHNVLLRGIFHAPDSPGPWYGHPAAVRYWTQFCR</sequence>
<evidence type="ECO:0000313" key="2">
    <source>
        <dbReference type="EMBL" id="CAD9233562.1"/>
    </source>
</evidence>
<dbReference type="SUPFAM" id="SSF53474">
    <property type="entry name" value="alpha/beta-Hydrolases"/>
    <property type="match status" value="1"/>
</dbReference>